<dbReference type="EC" id="3.4.21.-" evidence="7"/>
<dbReference type="PROSITE" id="PS50106">
    <property type="entry name" value="PDZ"/>
    <property type="match status" value="1"/>
</dbReference>
<dbReference type="CDD" id="cd06779">
    <property type="entry name" value="cpPDZ_Deg_HtrA-like"/>
    <property type="match status" value="1"/>
</dbReference>
<name>A0ABV7WAD4_9MICO</name>
<evidence type="ECO:0000313" key="7">
    <source>
        <dbReference type="EMBL" id="MFC3686739.1"/>
    </source>
</evidence>
<dbReference type="GO" id="GO:0006508">
    <property type="term" value="P:proteolysis"/>
    <property type="evidence" value="ECO:0007669"/>
    <property type="project" value="UniProtKB-KW"/>
</dbReference>
<keyword evidence="5" id="KW-0812">Transmembrane</keyword>
<evidence type="ECO:0000256" key="4">
    <source>
        <dbReference type="SAM" id="MobiDB-lite"/>
    </source>
</evidence>
<dbReference type="InterPro" id="IPR043504">
    <property type="entry name" value="Peptidase_S1_PA_chymotrypsin"/>
</dbReference>
<dbReference type="Pfam" id="PF13180">
    <property type="entry name" value="PDZ_2"/>
    <property type="match status" value="1"/>
</dbReference>
<keyword evidence="2 7" id="KW-0645">Protease</keyword>
<evidence type="ECO:0000256" key="3">
    <source>
        <dbReference type="ARBA" id="ARBA00022801"/>
    </source>
</evidence>
<dbReference type="GO" id="GO:0008233">
    <property type="term" value="F:peptidase activity"/>
    <property type="evidence" value="ECO:0007669"/>
    <property type="project" value="UniProtKB-KW"/>
</dbReference>
<feature type="domain" description="PDZ" evidence="6">
    <location>
        <begin position="400"/>
        <end position="479"/>
    </location>
</feature>
<dbReference type="InterPro" id="IPR001940">
    <property type="entry name" value="Peptidase_S1C"/>
</dbReference>
<evidence type="ECO:0000259" key="6">
    <source>
        <dbReference type="PROSITE" id="PS50106"/>
    </source>
</evidence>
<protein>
    <submittedName>
        <fullName evidence="7">S1C family serine protease</fullName>
        <ecNumber evidence="7">3.4.21.-</ecNumber>
    </submittedName>
</protein>
<proteinExistence type="inferred from homology"/>
<dbReference type="Gene3D" id="2.30.42.10">
    <property type="match status" value="1"/>
</dbReference>
<evidence type="ECO:0000313" key="8">
    <source>
        <dbReference type="Proteomes" id="UP001595685"/>
    </source>
</evidence>
<organism evidence="7 8">
    <name type="scientific">Aquipuribacter hungaricus</name>
    <dbReference type="NCBI Taxonomy" id="545624"/>
    <lineage>
        <taxon>Bacteria</taxon>
        <taxon>Bacillati</taxon>
        <taxon>Actinomycetota</taxon>
        <taxon>Actinomycetes</taxon>
        <taxon>Micrococcales</taxon>
        <taxon>Intrasporangiaceae</taxon>
        <taxon>Aquipuribacter</taxon>
    </lineage>
</organism>
<evidence type="ECO:0000256" key="5">
    <source>
        <dbReference type="SAM" id="Phobius"/>
    </source>
</evidence>
<sequence length="494" mass="49865">MTDQSNGADPYGRPPAPAPGSDPWARDQRPQEPSWQQQQAPQQPAQQQPSPVPTWYADTQPVTSVQERPLPPAAPSGQVAWAEAQPWDGRPHQSPDVDTLGRPSRRRGGGGLVTLAVVLSLIAGLLGGLLGSLVADGTDLAGRVGLGDDDRGAASSDGSAAGTGGSTGVADEPAEVGEVGSVAEIAARVLPSVVSIRVVAGQGEGTGSGFVIDEEGLVVTNNHVVAAGGDEPAEDIVVELANGSQATAEVVGVEPSYDIAVLRIDPAEAGAPLVALPFGDSDSVVVGEQVVAIGAPLGLDSTVTTGIVSALNRPVSAGDAQQTAFINAIQTDAAINPGNSGGPLVNMRGEVVGVNSAIAQAPGGQAGGSIGLGFSIPSNQAQRTATELIETGVATFPVVGVLLDRTYTGEGVRIVTEQDATAENPPVTPGGPAAEAGLQAGDTILAFEGRPVTESDELVVAIRAQEPGDEVTLTVRRGEEVFDVDLTLQAAEQD</sequence>
<dbReference type="PRINTS" id="PR00834">
    <property type="entry name" value="PROTEASES2C"/>
</dbReference>
<comment type="caution">
    <text evidence="7">The sequence shown here is derived from an EMBL/GenBank/DDBJ whole genome shotgun (WGS) entry which is preliminary data.</text>
</comment>
<dbReference type="InterPro" id="IPR009003">
    <property type="entry name" value="Peptidase_S1_PA"/>
</dbReference>
<reference evidence="8" key="1">
    <citation type="journal article" date="2019" name="Int. J. Syst. Evol. Microbiol.">
        <title>The Global Catalogue of Microorganisms (GCM) 10K type strain sequencing project: providing services to taxonomists for standard genome sequencing and annotation.</title>
        <authorList>
            <consortium name="The Broad Institute Genomics Platform"/>
            <consortium name="The Broad Institute Genome Sequencing Center for Infectious Disease"/>
            <person name="Wu L."/>
            <person name="Ma J."/>
        </authorList>
    </citation>
    <scope>NUCLEOTIDE SEQUENCE [LARGE SCALE GENOMIC DNA]</scope>
    <source>
        <strain evidence="8">NCAIM B.02333</strain>
    </source>
</reference>
<evidence type="ECO:0000256" key="1">
    <source>
        <dbReference type="ARBA" id="ARBA00010541"/>
    </source>
</evidence>
<keyword evidence="5" id="KW-0472">Membrane</keyword>
<dbReference type="InterPro" id="IPR051201">
    <property type="entry name" value="Chloro_Bact_Ser_Proteases"/>
</dbReference>
<dbReference type="PANTHER" id="PTHR43343">
    <property type="entry name" value="PEPTIDASE S12"/>
    <property type="match status" value="1"/>
</dbReference>
<dbReference type="Pfam" id="PF13365">
    <property type="entry name" value="Trypsin_2"/>
    <property type="match status" value="1"/>
</dbReference>
<dbReference type="Gene3D" id="2.40.10.10">
    <property type="entry name" value="Trypsin-like serine proteases"/>
    <property type="match status" value="2"/>
</dbReference>
<keyword evidence="5" id="KW-1133">Transmembrane helix</keyword>
<dbReference type="SUPFAM" id="SSF50494">
    <property type="entry name" value="Trypsin-like serine proteases"/>
    <property type="match status" value="1"/>
</dbReference>
<accession>A0ABV7WAD4</accession>
<comment type="similarity">
    <text evidence="1">Belongs to the peptidase S1C family.</text>
</comment>
<feature type="region of interest" description="Disordered" evidence="4">
    <location>
        <begin position="148"/>
        <end position="172"/>
    </location>
</feature>
<evidence type="ECO:0000256" key="2">
    <source>
        <dbReference type="ARBA" id="ARBA00022670"/>
    </source>
</evidence>
<feature type="compositionally biased region" description="Low complexity" evidence="4">
    <location>
        <begin position="31"/>
        <end position="49"/>
    </location>
</feature>
<feature type="transmembrane region" description="Helical" evidence="5">
    <location>
        <begin position="112"/>
        <end position="134"/>
    </location>
</feature>
<feature type="region of interest" description="Disordered" evidence="4">
    <location>
        <begin position="1"/>
        <end position="108"/>
    </location>
</feature>
<dbReference type="SMART" id="SM00228">
    <property type="entry name" value="PDZ"/>
    <property type="match status" value="1"/>
</dbReference>
<dbReference type="EMBL" id="JBHRWW010000001">
    <property type="protein sequence ID" value="MFC3686739.1"/>
    <property type="molecule type" value="Genomic_DNA"/>
</dbReference>
<dbReference type="SUPFAM" id="SSF50156">
    <property type="entry name" value="PDZ domain-like"/>
    <property type="match status" value="1"/>
</dbReference>
<gene>
    <name evidence="7" type="ORF">ACFOLH_00115</name>
</gene>
<dbReference type="InterPro" id="IPR036034">
    <property type="entry name" value="PDZ_sf"/>
</dbReference>
<keyword evidence="8" id="KW-1185">Reference proteome</keyword>
<dbReference type="Proteomes" id="UP001595685">
    <property type="component" value="Unassembled WGS sequence"/>
</dbReference>
<dbReference type="InterPro" id="IPR001478">
    <property type="entry name" value="PDZ"/>
</dbReference>
<keyword evidence="3 7" id="KW-0378">Hydrolase</keyword>
<dbReference type="RefSeq" id="WP_340289051.1">
    <property type="nucleotide sequence ID" value="NZ_JBBEOI010000005.1"/>
</dbReference>
<dbReference type="PANTHER" id="PTHR43343:SF3">
    <property type="entry name" value="PROTEASE DO-LIKE 8, CHLOROPLASTIC"/>
    <property type="match status" value="1"/>
</dbReference>